<dbReference type="RefSeq" id="WP_229156756.1">
    <property type="nucleotide sequence ID" value="NZ_JAJEWP010000001.1"/>
</dbReference>
<keyword evidence="2" id="KW-1185">Reference proteome</keyword>
<name>A0ABS8G403_9ALTE</name>
<dbReference type="Proteomes" id="UP001520878">
    <property type="component" value="Unassembled WGS sequence"/>
</dbReference>
<organism evidence="1 2">
    <name type="scientific">Fluctibacter halophilus</name>
    <dbReference type="NCBI Taxonomy" id="226011"/>
    <lineage>
        <taxon>Bacteria</taxon>
        <taxon>Pseudomonadati</taxon>
        <taxon>Pseudomonadota</taxon>
        <taxon>Gammaproteobacteria</taxon>
        <taxon>Alteromonadales</taxon>
        <taxon>Alteromonadaceae</taxon>
        <taxon>Fluctibacter</taxon>
    </lineage>
</organism>
<comment type="caution">
    <text evidence="1">The sequence shown here is derived from an EMBL/GenBank/DDBJ whole genome shotgun (WGS) entry which is preliminary data.</text>
</comment>
<sequence>MIIPRLSYTVVGDLLQKKQRFAYMPTTALALVENKSVGEARQTGQATTIKQHIERQKPAKMGVECVLKRRGITTIA</sequence>
<evidence type="ECO:0000313" key="2">
    <source>
        <dbReference type="Proteomes" id="UP001520878"/>
    </source>
</evidence>
<protein>
    <submittedName>
        <fullName evidence="1">Uncharacterized protein</fullName>
    </submittedName>
</protein>
<reference evidence="1 2" key="1">
    <citation type="submission" date="2021-10" db="EMBL/GenBank/DDBJ databases">
        <title>Draft genome of Aestuariibacter halophilus JC2043.</title>
        <authorList>
            <person name="Emsley S.A."/>
            <person name="Pfannmuller K.M."/>
            <person name="Ushijima B."/>
            <person name="Saw J.H."/>
            <person name="Videau P."/>
        </authorList>
    </citation>
    <scope>NUCLEOTIDE SEQUENCE [LARGE SCALE GENOMIC DNA]</scope>
    <source>
        <strain evidence="1 2">JC2043</strain>
    </source>
</reference>
<dbReference type="EMBL" id="JAJEWP010000001">
    <property type="protein sequence ID" value="MCC2614841.1"/>
    <property type="molecule type" value="Genomic_DNA"/>
</dbReference>
<accession>A0ABS8G403</accession>
<proteinExistence type="predicted"/>
<gene>
    <name evidence="1" type="ORF">LJ739_01135</name>
</gene>
<evidence type="ECO:0000313" key="1">
    <source>
        <dbReference type="EMBL" id="MCC2614841.1"/>
    </source>
</evidence>